<dbReference type="EMBL" id="CAXAJV020001288">
    <property type="protein sequence ID" value="CAL7938485.1"/>
    <property type="molecule type" value="Genomic_DNA"/>
</dbReference>
<evidence type="ECO:0000313" key="2">
    <source>
        <dbReference type="EMBL" id="CAL7938485.1"/>
    </source>
</evidence>
<keyword evidence="3" id="KW-1185">Reference proteome</keyword>
<name>A0ABP1NBV4_XYLVO</name>
<sequence>MMYAPPPPPQLQCIYKTELSQTTQKSFHHEARAVLFRVCGHHSFDFYSPRNIIGEICWKPKDTFRRLLYLVDRTEKKTGTVTGRPQRRRKQKLMGQPTQQRLTSTKNLTTCIPCSHVTYAIRERTTHDARTFPGRRSKVSVGGVWLYERLEHIVGTA</sequence>
<proteinExistence type="predicted"/>
<feature type="region of interest" description="Disordered" evidence="1">
    <location>
        <begin position="78"/>
        <end position="97"/>
    </location>
</feature>
<reference evidence="2 3" key="1">
    <citation type="submission" date="2024-08" db="EMBL/GenBank/DDBJ databases">
        <authorList>
            <person name="Will J Nash"/>
            <person name="Angela Man"/>
            <person name="Seanna McTaggart"/>
            <person name="Kendall Baker"/>
            <person name="Tom Barker"/>
            <person name="Leah Catchpole"/>
            <person name="Alex Durrant"/>
            <person name="Karim Gharbi"/>
            <person name="Naomi Irish"/>
            <person name="Gemy Kaithakottil"/>
            <person name="Debby Ku"/>
            <person name="Aaliyah Providence"/>
            <person name="Felix Shaw"/>
            <person name="David Swarbreck"/>
            <person name="Chris Watkins"/>
            <person name="Ann M. McCartney"/>
            <person name="Giulio Formenti"/>
            <person name="Alice Mouton"/>
            <person name="Noel Vella"/>
            <person name="Bjorn M von Reumont"/>
            <person name="Adriana Vella"/>
            <person name="Wilfried Haerty"/>
        </authorList>
    </citation>
    <scope>NUCLEOTIDE SEQUENCE [LARGE SCALE GENOMIC DNA]</scope>
</reference>
<evidence type="ECO:0000313" key="3">
    <source>
        <dbReference type="Proteomes" id="UP001642520"/>
    </source>
</evidence>
<dbReference type="Proteomes" id="UP001642520">
    <property type="component" value="Unassembled WGS sequence"/>
</dbReference>
<evidence type="ECO:0000256" key="1">
    <source>
        <dbReference type="SAM" id="MobiDB-lite"/>
    </source>
</evidence>
<accession>A0ABP1NBV4</accession>
<protein>
    <submittedName>
        <fullName evidence="2">Uncharacterized protein</fullName>
    </submittedName>
</protein>
<gene>
    <name evidence="2" type="ORF">XYLVIOL_LOCUS3308</name>
</gene>
<organism evidence="2 3">
    <name type="scientific">Xylocopa violacea</name>
    <name type="common">Violet carpenter bee</name>
    <name type="synonym">Apis violacea</name>
    <dbReference type="NCBI Taxonomy" id="135666"/>
    <lineage>
        <taxon>Eukaryota</taxon>
        <taxon>Metazoa</taxon>
        <taxon>Ecdysozoa</taxon>
        <taxon>Arthropoda</taxon>
        <taxon>Hexapoda</taxon>
        <taxon>Insecta</taxon>
        <taxon>Pterygota</taxon>
        <taxon>Neoptera</taxon>
        <taxon>Endopterygota</taxon>
        <taxon>Hymenoptera</taxon>
        <taxon>Apocrita</taxon>
        <taxon>Aculeata</taxon>
        <taxon>Apoidea</taxon>
        <taxon>Anthophila</taxon>
        <taxon>Apidae</taxon>
        <taxon>Xylocopa</taxon>
        <taxon>Xylocopa</taxon>
    </lineage>
</organism>
<comment type="caution">
    <text evidence="2">The sequence shown here is derived from an EMBL/GenBank/DDBJ whole genome shotgun (WGS) entry which is preliminary data.</text>
</comment>